<dbReference type="Gene3D" id="3.40.50.1820">
    <property type="entry name" value="alpha/beta hydrolase"/>
    <property type="match status" value="1"/>
</dbReference>
<accession>A0A495X8L9</accession>
<dbReference type="PANTHER" id="PTHR43433:SF5">
    <property type="entry name" value="AB HYDROLASE-1 DOMAIN-CONTAINING PROTEIN"/>
    <property type="match status" value="1"/>
</dbReference>
<name>A0A495X8L9_9PSEU</name>
<feature type="domain" description="AB hydrolase-1" evidence="1">
    <location>
        <begin position="20"/>
        <end position="119"/>
    </location>
</feature>
<dbReference type="PANTHER" id="PTHR43433">
    <property type="entry name" value="HYDROLASE, ALPHA/BETA FOLD FAMILY PROTEIN"/>
    <property type="match status" value="1"/>
</dbReference>
<reference evidence="2 3" key="1">
    <citation type="submission" date="2018-10" db="EMBL/GenBank/DDBJ databases">
        <title>Sequencing the genomes of 1000 actinobacteria strains.</title>
        <authorList>
            <person name="Klenk H.-P."/>
        </authorList>
    </citation>
    <scope>NUCLEOTIDE SEQUENCE [LARGE SCALE GENOMIC DNA]</scope>
    <source>
        <strain evidence="2 3">DSM 43911</strain>
    </source>
</reference>
<dbReference type="GO" id="GO:0003824">
    <property type="term" value="F:catalytic activity"/>
    <property type="evidence" value="ECO:0007669"/>
    <property type="project" value="UniProtKB-ARBA"/>
</dbReference>
<sequence>MPFARVGGVKVHYEVTGDGPPLVLHPGMFCVGEHWARRGYTAVLRGEHTVIAIDPLGLGASDGPHDPAAYALPRRVAHVTAVLDDLGVERAACWGYSLGALTVLGMAVHAPERCTRVVAGAWDPVDGFRSGLEHALRTYGLPADTDPFTLLRDGAHTDPEQAAVIDAADPEALRANFAAFSGDRGLDARLVGTRVPLLMYCGTEDPWHDPMRAVAGRVGAGFFGVPGADHGGAWVRCDDVLPDVRRFLAGDRADDTAGDTAG</sequence>
<dbReference type="OrthoDB" id="9804723at2"/>
<organism evidence="2 3">
    <name type="scientific">Saccharothrix variisporea</name>
    <dbReference type="NCBI Taxonomy" id="543527"/>
    <lineage>
        <taxon>Bacteria</taxon>
        <taxon>Bacillati</taxon>
        <taxon>Actinomycetota</taxon>
        <taxon>Actinomycetes</taxon>
        <taxon>Pseudonocardiales</taxon>
        <taxon>Pseudonocardiaceae</taxon>
        <taxon>Saccharothrix</taxon>
    </lineage>
</organism>
<dbReference type="Proteomes" id="UP000272729">
    <property type="component" value="Unassembled WGS sequence"/>
</dbReference>
<dbReference type="InterPro" id="IPR000073">
    <property type="entry name" value="AB_hydrolase_1"/>
</dbReference>
<dbReference type="InterPro" id="IPR050471">
    <property type="entry name" value="AB_hydrolase"/>
</dbReference>
<gene>
    <name evidence="2" type="ORF">DFJ66_4063</name>
</gene>
<evidence type="ECO:0000313" key="2">
    <source>
        <dbReference type="EMBL" id="RKT70791.1"/>
    </source>
</evidence>
<evidence type="ECO:0000259" key="1">
    <source>
        <dbReference type="Pfam" id="PF00561"/>
    </source>
</evidence>
<proteinExistence type="predicted"/>
<dbReference type="EMBL" id="RBXR01000001">
    <property type="protein sequence ID" value="RKT70791.1"/>
    <property type="molecule type" value="Genomic_DNA"/>
</dbReference>
<dbReference type="RefSeq" id="WP_147459313.1">
    <property type="nucleotide sequence ID" value="NZ_JBIUBA010000029.1"/>
</dbReference>
<keyword evidence="3" id="KW-1185">Reference proteome</keyword>
<dbReference type="AlphaFoldDB" id="A0A495X8L9"/>
<dbReference type="InterPro" id="IPR029058">
    <property type="entry name" value="AB_hydrolase_fold"/>
</dbReference>
<comment type="caution">
    <text evidence="2">The sequence shown here is derived from an EMBL/GenBank/DDBJ whole genome shotgun (WGS) entry which is preliminary data.</text>
</comment>
<evidence type="ECO:0000313" key="3">
    <source>
        <dbReference type="Proteomes" id="UP000272729"/>
    </source>
</evidence>
<protein>
    <submittedName>
        <fullName evidence="2">Pimeloyl-ACP methyl ester carboxylesterase</fullName>
    </submittedName>
</protein>
<dbReference type="Pfam" id="PF00561">
    <property type="entry name" value="Abhydrolase_1"/>
    <property type="match status" value="1"/>
</dbReference>
<dbReference type="SUPFAM" id="SSF53474">
    <property type="entry name" value="alpha/beta-Hydrolases"/>
    <property type="match status" value="1"/>
</dbReference>